<dbReference type="EMBL" id="WKKF01000008">
    <property type="protein sequence ID" value="MRX56017.1"/>
    <property type="molecule type" value="Genomic_DNA"/>
</dbReference>
<dbReference type="InterPro" id="IPR051260">
    <property type="entry name" value="Diverse_substr_monoxygenases"/>
</dbReference>
<dbReference type="GO" id="GO:0004497">
    <property type="term" value="F:monooxygenase activity"/>
    <property type="evidence" value="ECO:0007669"/>
    <property type="project" value="UniProtKB-KW"/>
</dbReference>
<feature type="domain" description="Luciferase-like" evidence="5">
    <location>
        <begin position="36"/>
        <end position="232"/>
    </location>
</feature>
<comment type="caution">
    <text evidence="6">The sequence shown here is derived from an EMBL/GenBank/DDBJ whole genome shotgun (WGS) entry which is preliminary data.</text>
</comment>
<evidence type="ECO:0000313" key="7">
    <source>
        <dbReference type="Proteomes" id="UP000441585"/>
    </source>
</evidence>
<dbReference type="InterPro" id="IPR020020">
    <property type="entry name" value="Luciferase-type_oxidoreductase"/>
</dbReference>
<dbReference type="NCBIfam" id="TIGR03571">
    <property type="entry name" value="lucif_BA3436"/>
    <property type="match status" value="1"/>
</dbReference>
<gene>
    <name evidence="6" type="ORF">GJU41_18805</name>
</gene>
<dbReference type="InterPro" id="IPR036661">
    <property type="entry name" value="Luciferase-like_sf"/>
</dbReference>
<evidence type="ECO:0000313" key="6">
    <source>
        <dbReference type="EMBL" id="MRX56017.1"/>
    </source>
</evidence>
<dbReference type="RefSeq" id="WP_154319255.1">
    <property type="nucleotide sequence ID" value="NZ_CAJGAA010000005.1"/>
</dbReference>
<accession>A0A6I2MFU0</accession>
<proteinExistence type="predicted"/>
<dbReference type="GO" id="GO:0016705">
    <property type="term" value="F:oxidoreductase activity, acting on paired donors, with incorporation or reduction of molecular oxygen"/>
    <property type="evidence" value="ECO:0007669"/>
    <property type="project" value="InterPro"/>
</dbReference>
<dbReference type="PANTHER" id="PTHR30011">
    <property type="entry name" value="ALKANESULFONATE MONOOXYGENASE-RELATED"/>
    <property type="match status" value="1"/>
</dbReference>
<keyword evidence="2" id="KW-0288">FMN</keyword>
<dbReference type="Proteomes" id="UP000441585">
    <property type="component" value="Unassembled WGS sequence"/>
</dbReference>
<evidence type="ECO:0000256" key="2">
    <source>
        <dbReference type="ARBA" id="ARBA00022643"/>
    </source>
</evidence>
<organism evidence="6 7">
    <name type="scientific">Metabacillus idriensis</name>
    <dbReference type="NCBI Taxonomy" id="324768"/>
    <lineage>
        <taxon>Bacteria</taxon>
        <taxon>Bacillati</taxon>
        <taxon>Bacillota</taxon>
        <taxon>Bacilli</taxon>
        <taxon>Bacillales</taxon>
        <taxon>Bacillaceae</taxon>
        <taxon>Metabacillus</taxon>
    </lineage>
</organism>
<dbReference type="SUPFAM" id="SSF51679">
    <property type="entry name" value="Bacterial luciferase-like"/>
    <property type="match status" value="1"/>
</dbReference>
<dbReference type="AlphaFoldDB" id="A0A6I2MFU0"/>
<keyword evidence="4" id="KW-0503">Monooxygenase</keyword>
<evidence type="ECO:0000256" key="1">
    <source>
        <dbReference type="ARBA" id="ARBA00022630"/>
    </source>
</evidence>
<evidence type="ECO:0000256" key="3">
    <source>
        <dbReference type="ARBA" id="ARBA00023002"/>
    </source>
</evidence>
<evidence type="ECO:0000259" key="5">
    <source>
        <dbReference type="Pfam" id="PF00296"/>
    </source>
</evidence>
<dbReference type="PANTHER" id="PTHR30011:SF16">
    <property type="entry name" value="C2H2 FINGER DOMAIN TRANSCRIPTION FACTOR (EUROFUNG)-RELATED"/>
    <property type="match status" value="1"/>
</dbReference>
<keyword evidence="7" id="KW-1185">Reference proteome</keyword>
<sequence length="315" mass="35267">MNKFEKHNGYSRTFQENKLTLGLLFPLEAYQGNIPEMDLEQQIKLATVAEKANFASLFVRDVPLNDPSFGDVGQMYDPWVFLSHIAAHTKKIALGTASAITSFQHPLNLAKSAASLDKISGERLLFGLATGDRPIEFNAYGVDREKRTALYQEAFYVMKEVWAKSFPTINSSRVSLTGGTDLLPKPVLGYIPVFVTGFSGQSMEWIAENSDGILGYPRNPAQQERLIRDYRSLTDGFKPFAQSLYIDLTEDPNEGPTSIHLGFRSGHKFLIEFLNALQEVGVNHVFINNKYSRRPAEEVIQELAEEVVPLFPALT</sequence>
<name>A0A6I2MFU0_9BACI</name>
<dbReference type="InterPro" id="IPR011251">
    <property type="entry name" value="Luciferase-like_dom"/>
</dbReference>
<dbReference type="EC" id="1.-.-.-" evidence="6"/>
<keyword evidence="3 6" id="KW-0560">Oxidoreductase</keyword>
<reference evidence="6 7" key="1">
    <citation type="submission" date="2019-11" db="EMBL/GenBank/DDBJ databases">
        <title>Bacillus idriensis genome.</title>
        <authorList>
            <person name="Konopka E.N."/>
            <person name="Newman J.D."/>
        </authorList>
    </citation>
    <scope>NUCLEOTIDE SEQUENCE [LARGE SCALE GENOMIC DNA]</scope>
    <source>
        <strain evidence="6 7">DSM 19097</strain>
    </source>
</reference>
<evidence type="ECO:0000256" key="4">
    <source>
        <dbReference type="ARBA" id="ARBA00023033"/>
    </source>
</evidence>
<protein>
    <submittedName>
        <fullName evidence="6">TIGR03571 family LLM class oxidoreductase</fullName>
        <ecNumber evidence="6">1.-.-.-</ecNumber>
    </submittedName>
</protein>
<dbReference type="Gene3D" id="3.20.20.30">
    <property type="entry name" value="Luciferase-like domain"/>
    <property type="match status" value="1"/>
</dbReference>
<dbReference type="Pfam" id="PF00296">
    <property type="entry name" value="Bac_luciferase"/>
    <property type="match status" value="1"/>
</dbReference>
<keyword evidence="1" id="KW-0285">Flavoprotein</keyword>